<accession>A0A6F8VFL4</accession>
<protein>
    <recommendedName>
        <fullName evidence="3">DUF2934 domain-containing protein</fullName>
    </recommendedName>
</protein>
<name>A0A6F8VFL4_9PROT</name>
<dbReference type="Proteomes" id="UP000502260">
    <property type="component" value="Chromosome"/>
</dbReference>
<sequence length="109" mass="11917">MAEAKTETAVKEKKVSVASKPAEPVKIATKKAPAAKVAKAAVPKAKVTTAAKKPAATKAKSKKSVTPEQRYLMICEAAFYRAERRGFSPENEIQDWLDAEAEINKMLNW</sequence>
<evidence type="ECO:0000313" key="1">
    <source>
        <dbReference type="EMBL" id="BCB27742.1"/>
    </source>
</evidence>
<dbReference type="Pfam" id="PF11154">
    <property type="entry name" value="DUF2934"/>
    <property type="match status" value="1"/>
</dbReference>
<gene>
    <name evidence="1" type="ORF">SKTS_26280</name>
</gene>
<proteinExistence type="predicted"/>
<reference evidence="2" key="1">
    <citation type="submission" date="2020-03" db="EMBL/GenBank/DDBJ databases">
        <title>Complete genome sequence of sulfur-oxidizing bacterium skT11.</title>
        <authorList>
            <person name="Kanda M."/>
            <person name="Kojima H."/>
            <person name="Fukui M."/>
        </authorList>
    </citation>
    <scope>NUCLEOTIDE SEQUENCE [LARGE SCALE GENOMIC DNA]</scope>
    <source>
        <strain evidence="2">skT11</strain>
    </source>
</reference>
<dbReference type="InterPro" id="IPR021327">
    <property type="entry name" value="DUF2934"/>
</dbReference>
<keyword evidence="2" id="KW-1185">Reference proteome</keyword>
<evidence type="ECO:0008006" key="3">
    <source>
        <dbReference type="Google" id="ProtNLM"/>
    </source>
</evidence>
<dbReference type="KEGG" id="slac:SKTS_26280"/>
<dbReference type="RefSeq" id="WP_244617341.1">
    <property type="nucleotide sequence ID" value="NZ_AP022853.1"/>
</dbReference>
<organism evidence="1 2">
    <name type="scientific">Sulfurimicrobium lacus</name>
    <dbReference type="NCBI Taxonomy" id="2715678"/>
    <lineage>
        <taxon>Bacteria</taxon>
        <taxon>Pseudomonadati</taxon>
        <taxon>Pseudomonadota</taxon>
        <taxon>Betaproteobacteria</taxon>
        <taxon>Nitrosomonadales</taxon>
        <taxon>Sulfuricellaceae</taxon>
        <taxon>Sulfurimicrobium</taxon>
    </lineage>
</organism>
<evidence type="ECO:0000313" key="2">
    <source>
        <dbReference type="Proteomes" id="UP000502260"/>
    </source>
</evidence>
<dbReference type="AlphaFoldDB" id="A0A6F8VFL4"/>
<dbReference type="EMBL" id="AP022853">
    <property type="protein sequence ID" value="BCB27742.1"/>
    <property type="molecule type" value="Genomic_DNA"/>
</dbReference>